<dbReference type="InterPro" id="IPR002491">
    <property type="entry name" value="ABC_transptr_periplasmic_BD"/>
</dbReference>
<evidence type="ECO:0000256" key="6">
    <source>
        <dbReference type="ARBA" id="ARBA00022617"/>
    </source>
</evidence>
<dbReference type="InterPro" id="IPR050902">
    <property type="entry name" value="ABC_Transporter_SBP"/>
</dbReference>
<name>A0ABR8XHX3_9BACL</name>
<comment type="cofactor">
    <cofactor evidence="1">
        <name>heme b</name>
        <dbReference type="ChEBI" id="CHEBI:60344"/>
    </cofactor>
</comment>
<keyword evidence="11" id="KW-0564">Palmitate</keyword>
<dbReference type="Proteomes" id="UP000600565">
    <property type="component" value="Unassembled WGS sequence"/>
</dbReference>
<dbReference type="EMBL" id="JACSPW010000001">
    <property type="protein sequence ID" value="MBD8031548.1"/>
    <property type="molecule type" value="Genomic_DNA"/>
</dbReference>
<keyword evidence="5" id="KW-1003">Cell membrane</keyword>
<feature type="domain" description="Fe/B12 periplasmic-binding" evidence="15">
    <location>
        <begin position="48"/>
        <end position="301"/>
    </location>
</feature>
<dbReference type="Gene3D" id="3.40.50.1980">
    <property type="entry name" value="Nitrogenase molybdenum iron protein domain"/>
    <property type="match status" value="2"/>
</dbReference>
<evidence type="ECO:0000256" key="14">
    <source>
        <dbReference type="ARBA" id="ARBA00031463"/>
    </source>
</evidence>
<dbReference type="RefSeq" id="WP_191702199.1">
    <property type="nucleotide sequence ID" value="NZ_JACSPW010000001.1"/>
</dbReference>
<organism evidence="16 17">
    <name type="scientific">Solibacillus merdavium</name>
    <dbReference type="NCBI Taxonomy" id="2762218"/>
    <lineage>
        <taxon>Bacteria</taxon>
        <taxon>Bacillati</taxon>
        <taxon>Bacillota</taxon>
        <taxon>Bacilli</taxon>
        <taxon>Bacillales</taxon>
        <taxon>Caryophanaceae</taxon>
        <taxon>Solibacillus</taxon>
    </lineage>
</organism>
<evidence type="ECO:0000256" key="11">
    <source>
        <dbReference type="ARBA" id="ARBA00023139"/>
    </source>
</evidence>
<dbReference type="Pfam" id="PF01497">
    <property type="entry name" value="Peripla_BP_2"/>
    <property type="match status" value="1"/>
</dbReference>
<dbReference type="NCBIfam" id="TIGR03659">
    <property type="entry name" value="IsdE"/>
    <property type="match status" value="1"/>
</dbReference>
<keyword evidence="8" id="KW-0732">Signal</keyword>
<evidence type="ECO:0000256" key="9">
    <source>
        <dbReference type="ARBA" id="ARBA00023004"/>
    </source>
</evidence>
<evidence type="ECO:0000256" key="4">
    <source>
        <dbReference type="ARBA" id="ARBA00022448"/>
    </source>
</evidence>
<evidence type="ECO:0000256" key="1">
    <source>
        <dbReference type="ARBA" id="ARBA00001970"/>
    </source>
</evidence>
<keyword evidence="10" id="KW-0472">Membrane</keyword>
<evidence type="ECO:0000256" key="8">
    <source>
        <dbReference type="ARBA" id="ARBA00022729"/>
    </source>
</evidence>
<evidence type="ECO:0000313" key="16">
    <source>
        <dbReference type="EMBL" id="MBD8031548.1"/>
    </source>
</evidence>
<keyword evidence="6" id="KW-0349">Heme</keyword>
<keyword evidence="9" id="KW-0408">Iron</keyword>
<reference evidence="16 17" key="1">
    <citation type="submission" date="2020-08" db="EMBL/GenBank/DDBJ databases">
        <title>A Genomic Blueprint of the Chicken Gut Microbiome.</title>
        <authorList>
            <person name="Gilroy R."/>
            <person name="Ravi A."/>
            <person name="Getino M."/>
            <person name="Pursley I."/>
            <person name="Horton D.L."/>
            <person name="Alikhan N.-F."/>
            <person name="Baker D."/>
            <person name="Gharbi K."/>
            <person name="Hall N."/>
            <person name="Watson M."/>
            <person name="Adriaenssens E.M."/>
            <person name="Foster-Nyarko E."/>
            <person name="Jarju S."/>
            <person name="Secka A."/>
            <person name="Antonio M."/>
            <person name="Oren A."/>
            <person name="Chaudhuri R."/>
            <person name="La Ragione R.M."/>
            <person name="Hildebrand F."/>
            <person name="Pallen M.J."/>
        </authorList>
    </citation>
    <scope>NUCLEOTIDE SEQUENCE [LARGE SCALE GENOMIC DNA]</scope>
    <source>
        <strain evidence="16 17">Sa1YVA6</strain>
    </source>
</reference>
<dbReference type="PROSITE" id="PS50983">
    <property type="entry name" value="FE_B12_PBP"/>
    <property type="match status" value="1"/>
</dbReference>
<evidence type="ECO:0000259" key="15">
    <source>
        <dbReference type="PROSITE" id="PS50983"/>
    </source>
</evidence>
<evidence type="ECO:0000256" key="13">
    <source>
        <dbReference type="ARBA" id="ARBA00031148"/>
    </source>
</evidence>
<comment type="similarity">
    <text evidence="2">Belongs to the bacterial solute-binding protein 8 family.</text>
</comment>
<dbReference type="SUPFAM" id="SSF53807">
    <property type="entry name" value="Helical backbone' metal receptor"/>
    <property type="match status" value="1"/>
</dbReference>
<dbReference type="PROSITE" id="PS51257">
    <property type="entry name" value="PROKAR_LIPOPROTEIN"/>
    <property type="match status" value="1"/>
</dbReference>
<sequence>MKKWLIGLALSGAVLAGCGDGEKQTENAETVAENTASGQASAIEEEHRIIAGTVVIAQILDRLNLNAVAIPDTVKELPSRFDGLPDIGNAMDPDAEIIKSLNPTEVLSVSTLEYDLKDKFEQLKIPVDFVDLTSIEAMMDEITVLGERYNRVEEAKLLNDELQTEIDAVKVAASDKEKPRVLILLGVPGSYLVATENSYAGDLVRLAGGENVMAGQDAEYLPSNTEYLYSSNPDIILRLAHGMPDEVIKMFDEEFVKNDVWKHFNAVKNGQVFDLEEELFGTTAALNVPDALHQLEKIFYQ</sequence>
<evidence type="ECO:0000256" key="2">
    <source>
        <dbReference type="ARBA" id="ARBA00008814"/>
    </source>
</evidence>
<evidence type="ECO:0000256" key="12">
    <source>
        <dbReference type="ARBA" id="ARBA00023288"/>
    </source>
</evidence>
<gene>
    <name evidence="16" type="primary">isdE</name>
    <name evidence="16" type="ORF">H9632_00615</name>
</gene>
<evidence type="ECO:0000313" key="17">
    <source>
        <dbReference type="Proteomes" id="UP000600565"/>
    </source>
</evidence>
<keyword evidence="4" id="KW-0813">Transport</keyword>
<comment type="caution">
    <text evidence="16">The sequence shown here is derived from an EMBL/GenBank/DDBJ whole genome shotgun (WGS) entry which is preliminary data.</text>
</comment>
<accession>A0ABR8XHX3</accession>
<protein>
    <recommendedName>
        <fullName evidence="3">High-affinity heme uptake system protein IsdE</fullName>
    </recommendedName>
    <alternativeName>
        <fullName evidence="14">Iron-regulated surface determinant protein E</fullName>
    </alternativeName>
    <alternativeName>
        <fullName evidence="13">Staphylococcal iron-regulated protein F</fullName>
    </alternativeName>
</protein>
<evidence type="ECO:0000256" key="3">
    <source>
        <dbReference type="ARBA" id="ARBA00015862"/>
    </source>
</evidence>
<proteinExistence type="inferred from homology"/>
<evidence type="ECO:0000256" key="5">
    <source>
        <dbReference type="ARBA" id="ARBA00022475"/>
    </source>
</evidence>
<dbReference type="PANTHER" id="PTHR30535">
    <property type="entry name" value="VITAMIN B12-BINDING PROTEIN"/>
    <property type="match status" value="1"/>
</dbReference>
<keyword evidence="7" id="KW-0479">Metal-binding</keyword>
<keyword evidence="17" id="KW-1185">Reference proteome</keyword>
<keyword evidence="12" id="KW-0449">Lipoprotein</keyword>
<evidence type="ECO:0000256" key="10">
    <source>
        <dbReference type="ARBA" id="ARBA00023136"/>
    </source>
</evidence>
<evidence type="ECO:0000256" key="7">
    <source>
        <dbReference type="ARBA" id="ARBA00022723"/>
    </source>
</evidence>
<dbReference type="PANTHER" id="PTHR30535:SF36">
    <property type="entry name" value="HIGH-AFFINITY HEME UPTAKE SYSTEM PROTEIN ISDE"/>
    <property type="match status" value="1"/>
</dbReference>
<dbReference type="InterPro" id="IPR019957">
    <property type="entry name" value="ABC_transptr_haem-bd_IsdE"/>
</dbReference>